<organism evidence="4">
    <name type="scientific">Spodoptera frugiperda</name>
    <name type="common">Fall armyworm</name>
    <dbReference type="NCBI Taxonomy" id="7108"/>
    <lineage>
        <taxon>Eukaryota</taxon>
        <taxon>Metazoa</taxon>
        <taxon>Ecdysozoa</taxon>
        <taxon>Arthropoda</taxon>
        <taxon>Hexapoda</taxon>
        <taxon>Insecta</taxon>
        <taxon>Pterygota</taxon>
        <taxon>Neoptera</taxon>
        <taxon>Endopterygota</taxon>
        <taxon>Lepidoptera</taxon>
        <taxon>Glossata</taxon>
        <taxon>Ditrysia</taxon>
        <taxon>Noctuoidea</taxon>
        <taxon>Noctuidae</taxon>
        <taxon>Amphipyrinae</taxon>
        <taxon>Spodoptera</taxon>
    </lineage>
</organism>
<reference evidence="4" key="1">
    <citation type="submission" date="2016-07" db="EMBL/GenBank/DDBJ databases">
        <authorList>
            <person name="Bretaudeau A."/>
        </authorList>
    </citation>
    <scope>NUCLEOTIDE SEQUENCE</scope>
    <source>
        <strain evidence="4">Rice</strain>
        <tissue evidence="4">Whole body</tissue>
    </source>
</reference>
<keyword evidence="2" id="KW-0963">Cytoplasm</keyword>
<name>A0A2H1W8B9_SPOFR</name>
<dbReference type="InterPro" id="IPR011989">
    <property type="entry name" value="ARM-like"/>
</dbReference>
<evidence type="ECO:0000256" key="2">
    <source>
        <dbReference type="ARBA" id="ARBA00022490"/>
    </source>
</evidence>
<evidence type="ECO:0000256" key="3">
    <source>
        <dbReference type="ARBA" id="ARBA00061308"/>
    </source>
</evidence>
<sequence>MECVKIQNKIKLLFEKLTEPNYVLDSYYADGLITKLSNCSDPEVSFLKRVPLISDLITEALDHTDNAHNTVKVFLMRVLAIASQKELHFAKMFAKQGDRIRAGFQEICSPNSNPSIRVAYMEAALNIVTHNSGVSWLLESGVWKDIISLCNEKSTVFLVRQVYKFMSEFLWKLNALGDANNIRTIVSHLLQPISKYDFINVQSLTSEEEEEICTVIEPTIQILLHTASMERRIENASVLMHIIVKEFKISSYLLIACERVRKDDMSLNIFKLVLWLTLAKVFLTKPMAPGVLYSSEDFLEVAAFNFNVIQNFVQRRSATAILDFCSTCNIIWNGMYKDKESTMWIQEDKKGVKMRNQMLFVFLVPVLVFVTYGKPQSALTDARIHDYIERLLNMSCEYTAKAAYALRDLTSELDTLSVVLQCVKKLIHLKDHLNDEQANLVFQALFHVLQEYNPLDMYGDPKTEQFEDGEQKNLVMTYVMDNVLSLVTHRNINWHESVEIMCLYNVVINNLERPNLSCKFVVVSLKVIGLTVKKFLQPNLSLLMDSKPGGSIHDLGKLIYMKMHDRHWEIRDTALELLQICTEIAYIKFPPFQKQLLENNVINVAATIAFNDYESYVQVSALKCVGAASRINVVWDQLIAEYPDIQDRLLYILRHNEEGIVRKEACNVLCDLYQNMKLTPAFTQTLYEHMVSSALTDFHWEVQISALKFWRAVYHTLLTGQGMLDGNFPPVTFSRETRKIVTLNEAEIQRRLIKILEELSAIGCLTVFVTLLHDQTEVGIMEATLNIAQELYDILKRHNVPDNITPKEGDITSVDQLLTHIKEEKDEIDDNVDMIDAQSSENVIEEILNADDVNLLASIYERHMTLESNKTESPLRPKIKVIKFASPYLFTSYIKNTDFKQIIEEKRVWNDGIRSLSSLLDDVLCLYEVNEDANALDCY</sequence>
<dbReference type="SUPFAM" id="SSF48371">
    <property type="entry name" value="ARM repeat"/>
    <property type="match status" value="1"/>
</dbReference>
<dbReference type="InterPro" id="IPR038904">
    <property type="entry name" value="BRAT1"/>
</dbReference>
<dbReference type="PANTHER" id="PTHR21331">
    <property type="entry name" value="BRCA1-ASSOCIATED ATM ACTIVATOR 1"/>
    <property type="match status" value="1"/>
</dbReference>
<dbReference type="GO" id="GO:0005737">
    <property type="term" value="C:cytoplasm"/>
    <property type="evidence" value="ECO:0007669"/>
    <property type="project" value="UniProtKB-SubCell"/>
</dbReference>
<accession>A0A2H1W8B9</accession>
<gene>
    <name evidence="4" type="ORF">SFRICE_014577</name>
</gene>
<dbReference type="GO" id="GO:0005634">
    <property type="term" value="C:nucleus"/>
    <property type="evidence" value="ECO:0007669"/>
    <property type="project" value="TreeGrafter"/>
</dbReference>
<evidence type="ECO:0000256" key="1">
    <source>
        <dbReference type="ARBA" id="ARBA00004496"/>
    </source>
</evidence>
<dbReference type="PANTHER" id="PTHR21331:SF2">
    <property type="entry name" value="BRCA1-ASSOCIATED ATM ACTIVATOR 1"/>
    <property type="match status" value="1"/>
</dbReference>
<dbReference type="EMBL" id="ODYU01006991">
    <property type="protein sequence ID" value="SOQ49339.1"/>
    <property type="molecule type" value="Genomic_DNA"/>
</dbReference>
<proteinExistence type="inferred from homology"/>
<comment type="similarity">
    <text evidence="3">Belongs to the BRAT1 family.</text>
</comment>
<protein>
    <submittedName>
        <fullName evidence="4">SFRICE_014577</fullName>
    </submittedName>
</protein>
<dbReference type="InterPro" id="IPR016024">
    <property type="entry name" value="ARM-type_fold"/>
</dbReference>
<dbReference type="GO" id="GO:0006974">
    <property type="term" value="P:DNA damage response"/>
    <property type="evidence" value="ECO:0007669"/>
    <property type="project" value="InterPro"/>
</dbReference>
<dbReference type="GO" id="GO:0008283">
    <property type="term" value="P:cell population proliferation"/>
    <property type="evidence" value="ECO:0007669"/>
    <property type="project" value="InterPro"/>
</dbReference>
<comment type="subcellular location">
    <subcellularLocation>
        <location evidence="1">Cytoplasm</location>
    </subcellularLocation>
</comment>
<evidence type="ECO:0000313" key="4">
    <source>
        <dbReference type="EMBL" id="SOQ49339.1"/>
    </source>
</evidence>
<dbReference type="Gene3D" id="1.25.10.10">
    <property type="entry name" value="Leucine-rich Repeat Variant"/>
    <property type="match status" value="1"/>
</dbReference>
<dbReference type="AlphaFoldDB" id="A0A2H1W8B9"/>